<protein>
    <recommendedName>
        <fullName evidence="1">Glutamine amidotransferase domain-containing protein</fullName>
    </recommendedName>
</protein>
<dbReference type="PATRIC" id="fig|148814.9.peg.962"/>
<dbReference type="GO" id="GO:0005829">
    <property type="term" value="C:cytosol"/>
    <property type="evidence" value="ECO:0007669"/>
    <property type="project" value="TreeGrafter"/>
</dbReference>
<accession>A0A0N0CTJ3</accession>
<dbReference type="RefSeq" id="WP_053796756.1">
    <property type="nucleotide sequence ID" value="NZ_JXCZ01000023.1"/>
</dbReference>
<dbReference type="SUPFAM" id="SSF52317">
    <property type="entry name" value="Class I glutamine amidotransferase-like"/>
    <property type="match status" value="1"/>
</dbReference>
<gene>
    <name evidence="2" type="ORF">RZ72_09530</name>
</gene>
<dbReference type="InterPro" id="IPR029062">
    <property type="entry name" value="Class_I_gatase-like"/>
</dbReference>
<comment type="caution">
    <text evidence="2">The sequence shown here is derived from an EMBL/GenBank/DDBJ whole genome shotgun (WGS) entry which is preliminary data.</text>
</comment>
<sequence length="223" mass="25373">MRINIIQHTPNERPGSILDWAHDRGHDVYIYHPYQFGILPKVEETDMLVIMGGPMSVNDDMDWIEFERDIIKELAEKDVPIYGACFGAQQIAKTFGAKITTSTAKEVGWAPVYLRSERIPGIYNKLTAMHWHGEMFEIPKNGELLFSSDLVENQGFIIGDRIVGLQFHFELGTDEVREIVTNDNKYVAGSALNQTNEDILARPVPKENKQVMYAILDYISKGK</sequence>
<reference evidence="2 3" key="1">
    <citation type="journal article" date="2015" name="Genome Biol. Evol.">
        <title>Functionally Structured Genomes in Lactobacillus kunkeei Colonizing the Honey Crop and Food Products of Honeybees and Stingless Bees.</title>
        <authorList>
            <person name="Tamarit D."/>
            <person name="Ellegaard K.M."/>
            <person name="Wikander J."/>
            <person name="Olofsson T."/>
            <person name="Vasquez A."/>
            <person name="Andersson S.G."/>
        </authorList>
    </citation>
    <scope>NUCLEOTIDE SEQUENCE [LARGE SCALE GENOMIC DNA]</scope>
    <source>
        <strain evidence="2 3">LAla</strain>
    </source>
</reference>
<dbReference type="PROSITE" id="PS51273">
    <property type="entry name" value="GATASE_TYPE_1"/>
    <property type="match status" value="1"/>
</dbReference>
<dbReference type="Gene3D" id="3.40.50.880">
    <property type="match status" value="1"/>
</dbReference>
<dbReference type="PANTHER" id="PTHR42695:SF5">
    <property type="entry name" value="GLUTAMINE AMIDOTRANSFERASE YLR126C-RELATED"/>
    <property type="match status" value="1"/>
</dbReference>
<dbReference type="CDD" id="cd01741">
    <property type="entry name" value="GATase1_1"/>
    <property type="match status" value="1"/>
</dbReference>
<proteinExistence type="predicted"/>
<dbReference type="InterPro" id="IPR017926">
    <property type="entry name" value="GATASE"/>
</dbReference>
<evidence type="ECO:0000259" key="1">
    <source>
        <dbReference type="Pfam" id="PF00117"/>
    </source>
</evidence>
<organism evidence="2 3">
    <name type="scientific">Apilactobacillus kunkeei</name>
    <dbReference type="NCBI Taxonomy" id="148814"/>
    <lineage>
        <taxon>Bacteria</taxon>
        <taxon>Bacillati</taxon>
        <taxon>Bacillota</taxon>
        <taxon>Bacilli</taxon>
        <taxon>Lactobacillales</taxon>
        <taxon>Lactobacillaceae</taxon>
        <taxon>Apilactobacillus</taxon>
    </lineage>
</organism>
<dbReference type="AlphaFoldDB" id="A0A0N0CTJ3"/>
<evidence type="ECO:0000313" key="2">
    <source>
        <dbReference type="EMBL" id="KOY78999.1"/>
    </source>
</evidence>
<feature type="domain" description="Glutamine amidotransferase" evidence="1">
    <location>
        <begin position="42"/>
        <end position="172"/>
    </location>
</feature>
<dbReference type="Proteomes" id="UP000037749">
    <property type="component" value="Unassembled WGS sequence"/>
</dbReference>
<dbReference type="EMBL" id="JXCZ01000023">
    <property type="protein sequence ID" value="KOY78999.1"/>
    <property type="molecule type" value="Genomic_DNA"/>
</dbReference>
<dbReference type="Pfam" id="PF00117">
    <property type="entry name" value="GATase"/>
    <property type="match status" value="1"/>
</dbReference>
<dbReference type="InterPro" id="IPR044992">
    <property type="entry name" value="ChyE-like"/>
</dbReference>
<name>A0A0N0CTJ3_9LACO</name>
<evidence type="ECO:0000313" key="3">
    <source>
        <dbReference type="Proteomes" id="UP000037749"/>
    </source>
</evidence>
<dbReference type="PANTHER" id="PTHR42695">
    <property type="entry name" value="GLUTAMINE AMIDOTRANSFERASE YLR126C-RELATED"/>
    <property type="match status" value="1"/>
</dbReference>